<feature type="region of interest" description="Disordered" evidence="1">
    <location>
        <begin position="1"/>
        <end position="23"/>
    </location>
</feature>
<dbReference type="AlphaFoldDB" id="A0A2J6PJG3"/>
<gene>
    <name evidence="2" type="ORF">NA56DRAFT_711265</name>
</gene>
<evidence type="ECO:0000313" key="2">
    <source>
        <dbReference type="EMBL" id="PMD14192.1"/>
    </source>
</evidence>
<sequence>MAAFGPGRLRKNSPVLTSTILDPSPGLDARARFEAAAQGGGISPLRSPHQAHTAAHTLSLTQEACPCRGEAVHGQRPMRGAAARTLEREPWTVSLSKASKLLAKVATIQGYHFELRASQPDRLEPSNSSHACLQTNASLKTPDASNGLPTPSSALGGRQSACLKCSGRQSPP</sequence>
<protein>
    <submittedName>
        <fullName evidence="2">Uncharacterized protein</fullName>
    </submittedName>
</protein>
<reference evidence="2 3" key="1">
    <citation type="submission" date="2016-05" db="EMBL/GenBank/DDBJ databases">
        <title>A degradative enzymes factory behind the ericoid mycorrhizal symbiosis.</title>
        <authorList>
            <consortium name="DOE Joint Genome Institute"/>
            <person name="Martino E."/>
            <person name="Morin E."/>
            <person name="Grelet G."/>
            <person name="Kuo A."/>
            <person name="Kohler A."/>
            <person name="Daghino S."/>
            <person name="Barry K."/>
            <person name="Choi C."/>
            <person name="Cichocki N."/>
            <person name="Clum A."/>
            <person name="Copeland A."/>
            <person name="Hainaut M."/>
            <person name="Haridas S."/>
            <person name="Labutti K."/>
            <person name="Lindquist E."/>
            <person name="Lipzen A."/>
            <person name="Khouja H.-R."/>
            <person name="Murat C."/>
            <person name="Ohm R."/>
            <person name="Olson A."/>
            <person name="Spatafora J."/>
            <person name="Veneault-Fourrey C."/>
            <person name="Henrissat B."/>
            <person name="Grigoriev I."/>
            <person name="Martin F."/>
            <person name="Perotto S."/>
        </authorList>
    </citation>
    <scope>NUCLEOTIDE SEQUENCE [LARGE SCALE GENOMIC DNA]</scope>
    <source>
        <strain evidence="2 3">UAMH 7357</strain>
    </source>
</reference>
<evidence type="ECO:0000256" key="1">
    <source>
        <dbReference type="SAM" id="MobiDB-lite"/>
    </source>
</evidence>
<proteinExistence type="predicted"/>
<evidence type="ECO:0000313" key="3">
    <source>
        <dbReference type="Proteomes" id="UP000235672"/>
    </source>
</evidence>
<feature type="region of interest" description="Disordered" evidence="1">
    <location>
        <begin position="120"/>
        <end position="172"/>
    </location>
</feature>
<keyword evidence="3" id="KW-1185">Reference proteome</keyword>
<accession>A0A2J6PJG3</accession>
<organism evidence="2 3">
    <name type="scientific">Hyaloscypha hepaticicola</name>
    <dbReference type="NCBI Taxonomy" id="2082293"/>
    <lineage>
        <taxon>Eukaryota</taxon>
        <taxon>Fungi</taxon>
        <taxon>Dikarya</taxon>
        <taxon>Ascomycota</taxon>
        <taxon>Pezizomycotina</taxon>
        <taxon>Leotiomycetes</taxon>
        <taxon>Helotiales</taxon>
        <taxon>Hyaloscyphaceae</taxon>
        <taxon>Hyaloscypha</taxon>
    </lineage>
</organism>
<dbReference type="EMBL" id="KZ613524">
    <property type="protein sequence ID" value="PMD14192.1"/>
    <property type="molecule type" value="Genomic_DNA"/>
</dbReference>
<feature type="compositionally biased region" description="Polar residues" evidence="1">
    <location>
        <begin position="125"/>
        <end position="153"/>
    </location>
</feature>
<dbReference type="Proteomes" id="UP000235672">
    <property type="component" value="Unassembled WGS sequence"/>
</dbReference>
<name>A0A2J6PJG3_9HELO</name>